<dbReference type="SUPFAM" id="SSF55811">
    <property type="entry name" value="Nudix"/>
    <property type="match status" value="1"/>
</dbReference>
<dbReference type="HOGENOM" id="CLU_037162_18_6_0"/>
<dbReference type="InterPro" id="IPR000086">
    <property type="entry name" value="NUDIX_hydrolase_dom"/>
</dbReference>
<feature type="domain" description="Nudix hydrolase" evidence="3">
    <location>
        <begin position="1"/>
        <end position="148"/>
    </location>
</feature>
<protein>
    <submittedName>
        <fullName evidence="4">NUDIX hydrolase</fullName>
    </submittedName>
</protein>
<evidence type="ECO:0000313" key="5">
    <source>
        <dbReference type="Proteomes" id="UP000002027"/>
    </source>
</evidence>
<accession>D1C7F8</accession>
<dbReference type="InParanoid" id="D1C7F8"/>
<dbReference type="PROSITE" id="PS51462">
    <property type="entry name" value="NUDIX"/>
    <property type="match status" value="1"/>
</dbReference>
<dbReference type="eggNOG" id="COG1051">
    <property type="taxonomic scope" value="Bacteria"/>
</dbReference>
<keyword evidence="2 4" id="KW-0378">Hydrolase</keyword>
<dbReference type="Gene3D" id="3.90.79.10">
    <property type="entry name" value="Nucleoside Triphosphate Pyrophosphohydrolase"/>
    <property type="match status" value="1"/>
</dbReference>
<dbReference type="CDD" id="cd04688">
    <property type="entry name" value="NUDIX_Hydrolase"/>
    <property type="match status" value="1"/>
</dbReference>
<dbReference type="STRING" id="479434.Sthe_2387"/>
<evidence type="ECO:0000256" key="2">
    <source>
        <dbReference type="ARBA" id="ARBA00022801"/>
    </source>
</evidence>
<reference evidence="4 5" key="2">
    <citation type="journal article" date="2010" name="Stand. Genomic Sci.">
        <title>Complete genome sequence of Desulfohalobium retbaense type strain (HR(100)).</title>
        <authorList>
            <person name="Spring S."/>
            <person name="Nolan M."/>
            <person name="Lapidus A."/>
            <person name="Glavina Del Rio T."/>
            <person name="Copeland A."/>
            <person name="Tice H."/>
            <person name="Cheng J.F."/>
            <person name="Lucas S."/>
            <person name="Land M."/>
            <person name="Chen F."/>
            <person name="Bruce D."/>
            <person name="Goodwin L."/>
            <person name="Pitluck S."/>
            <person name="Ivanova N."/>
            <person name="Mavromatis K."/>
            <person name="Mikhailova N."/>
            <person name="Pati A."/>
            <person name="Chen A."/>
            <person name="Palaniappan K."/>
            <person name="Hauser L."/>
            <person name="Chang Y.J."/>
            <person name="Jeffries C.D."/>
            <person name="Munk C."/>
            <person name="Kiss H."/>
            <person name="Chain P."/>
            <person name="Han C."/>
            <person name="Brettin T."/>
            <person name="Detter J.C."/>
            <person name="Schuler E."/>
            <person name="Goker M."/>
            <person name="Rohde M."/>
            <person name="Bristow J."/>
            <person name="Eisen J.A."/>
            <person name="Markowitz V."/>
            <person name="Hugenholtz P."/>
            <person name="Kyrpides N.C."/>
            <person name="Klenk H.P."/>
        </authorList>
    </citation>
    <scope>NUCLEOTIDE SEQUENCE [LARGE SCALE GENOMIC DNA]</scope>
    <source>
        <strain evidence="5">ATCC 49802 / DSM 20745 / S 6022</strain>
    </source>
</reference>
<proteinExistence type="predicted"/>
<gene>
    <name evidence="4" type="ordered locus">Sthe_2387</name>
</gene>
<evidence type="ECO:0000313" key="4">
    <source>
        <dbReference type="EMBL" id="ACZ39804.1"/>
    </source>
</evidence>
<dbReference type="Proteomes" id="UP000002027">
    <property type="component" value="Chromosome 1"/>
</dbReference>
<comment type="cofactor">
    <cofactor evidence="1">
        <name>Mg(2+)</name>
        <dbReference type="ChEBI" id="CHEBI:18420"/>
    </cofactor>
</comment>
<dbReference type="KEGG" id="sti:Sthe_2387"/>
<reference evidence="5" key="1">
    <citation type="submission" date="2009-11" db="EMBL/GenBank/DDBJ databases">
        <title>The complete chromosome 1 of Sphaerobacter thermophilus DSM 20745.</title>
        <authorList>
            <person name="Lucas S."/>
            <person name="Copeland A."/>
            <person name="Lapidus A."/>
            <person name="Glavina del Rio T."/>
            <person name="Dalin E."/>
            <person name="Tice H."/>
            <person name="Bruce D."/>
            <person name="Goodwin L."/>
            <person name="Pitluck S."/>
            <person name="Kyrpides N."/>
            <person name="Mavromatis K."/>
            <person name="Ivanova N."/>
            <person name="Mikhailova N."/>
            <person name="LaButti K.M."/>
            <person name="Clum A."/>
            <person name="Sun H.I."/>
            <person name="Brettin T."/>
            <person name="Detter J.C."/>
            <person name="Han C."/>
            <person name="Larimer F."/>
            <person name="Land M."/>
            <person name="Hauser L."/>
            <person name="Markowitz V."/>
            <person name="Cheng J.F."/>
            <person name="Hugenholtz P."/>
            <person name="Woyke T."/>
            <person name="Wu D."/>
            <person name="Steenblock K."/>
            <person name="Schneider S."/>
            <person name="Pukall R."/>
            <person name="Goeker M."/>
            <person name="Klenk H.P."/>
            <person name="Eisen J.A."/>
        </authorList>
    </citation>
    <scope>NUCLEOTIDE SEQUENCE [LARGE SCALE GENOMIC DNA]</scope>
    <source>
        <strain evidence="5">ATCC 49802 / DSM 20745 / S 6022</strain>
    </source>
</reference>
<dbReference type="GO" id="GO:0016787">
    <property type="term" value="F:hydrolase activity"/>
    <property type="evidence" value="ECO:0007669"/>
    <property type="project" value="UniProtKB-KW"/>
</dbReference>
<evidence type="ECO:0000256" key="1">
    <source>
        <dbReference type="ARBA" id="ARBA00001946"/>
    </source>
</evidence>
<dbReference type="AlphaFoldDB" id="D1C7F8"/>
<dbReference type="PANTHER" id="PTHR43046:SF14">
    <property type="entry name" value="MUTT_NUDIX FAMILY PROTEIN"/>
    <property type="match status" value="1"/>
</dbReference>
<dbReference type="InterPro" id="IPR015797">
    <property type="entry name" value="NUDIX_hydrolase-like_dom_sf"/>
</dbReference>
<dbReference type="Pfam" id="PF00293">
    <property type="entry name" value="NUDIX"/>
    <property type="match status" value="1"/>
</dbReference>
<evidence type="ECO:0000259" key="3">
    <source>
        <dbReference type="PROSITE" id="PS51462"/>
    </source>
</evidence>
<name>D1C7F8_SPHTD</name>
<keyword evidence="5" id="KW-1185">Reference proteome</keyword>
<organism evidence="4 5">
    <name type="scientific">Sphaerobacter thermophilus (strain ATCC 49802 / DSM 20745 / KCCM 41009 / NCIMB 13125 / S 6022)</name>
    <dbReference type="NCBI Taxonomy" id="479434"/>
    <lineage>
        <taxon>Bacteria</taxon>
        <taxon>Pseudomonadati</taxon>
        <taxon>Thermomicrobiota</taxon>
        <taxon>Thermomicrobia</taxon>
        <taxon>Sphaerobacterales</taxon>
        <taxon>Sphaerobacterineae</taxon>
        <taxon>Sphaerobacteraceae</taxon>
        <taxon>Sphaerobacter</taxon>
    </lineage>
</organism>
<sequence>MSMISVDIGPAHFLYRVGGVCLHDGRVLLHRAVGDDFWSLPGGRCEILETATDALTREMREELAVEVTVGRLLWVVEDFFTMDGRPYHQIGLYFAVDLPDGCPLLDTEAVHAGQEGDDYLEFRWFPLSDLDQVRLYPTCVRTALQQPLDMPRHLVGRREPAPSPLR</sequence>
<dbReference type="FunCoup" id="D1C7F8">
    <property type="interactions" value="4"/>
</dbReference>
<dbReference type="EMBL" id="CP001823">
    <property type="protein sequence ID" value="ACZ39804.1"/>
    <property type="molecule type" value="Genomic_DNA"/>
</dbReference>
<dbReference type="PANTHER" id="PTHR43046">
    <property type="entry name" value="GDP-MANNOSE MANNOSYL HYDROLASE"/>
    <property type="match status" value="1"/>
</dbReference>